<dbReference type="CDD" id="cd03449">
    <property type="entry name" value="R_hydratase"/>
    <property type="match status" value="1"/>
</dbReference>
<organism evidence="2 3">
    <name type="scientific">Eisenbergiella tayi</name>
    <dbReference type="NCBI Taxonomy" id="1432052"/>
    <lineage>
        <taxon>Bacteria</taxon>
        <taxon>Bacillati</taxon>
        <taxon>Bacillota</taxon>
        <taxon>Clostridia</taxon>
        <taxon>Lachnospirales</taxon>
        <taxon>Lachnospiraceae</taxon>
        <taxon>Eisenbergiella</taxon>
    </lineage>
</organism>
<name>A0ABX3AKB9_9FIRM</name>
<feature type="domain" description="MaoC-like" evidence="1">
    <location>
        <begin position="13"/>
        <end position="106"/>
    </location>
</feature>
<proteinExistence type="predicted"/>
<accession>A0ABX3AKB9</accession>
<evidence type="ECO:0000259" key="1">
    <source>
        <dbReference type="Pfam" id="PF01575"/>
    </source>
</evidence>
<dbReference type="Pfam" id="PF01575">
    <property type="entry name" value="MaoC_dehydratas"/>
    <property type="match status" value="1"/>
</dbReference>
<dbReference type="EMBL" id="MEHD01000021">
    <property type="protein sequence ID" value="ODR57535.1"/>
    <property type="molecule type" value="Genomic_DNA"/>
</dbReference>
<dbReference type="Gene3D" id="3.10.129.10">
    <property type="entry name" value="Hotdog Thioesterase"/>
    <property type="match status" value="1"/>
</dbReference>
<dbReference type="SUPFAM" id="SSF54637">
    <property type="entry name" value="Thioesterase/thiol ester dehydrase-isomerase"/>
    <property type="match status" value="1"/>
</dbReference>
<reference evidence="2 3" key="1">
    <citation type="submission" date="2016-08" db="EMBL/GenBank/DDBJ databases">
        <title>Characterization of Isolates of Eisenbergiella tayi Derived from Blood Cultures, Using Whole Genome Sequencing.</title>
        <authorList>
            <person name="Bernier A.-M."/>
            <person name="Burdz T."/>
            <person name="Wiebe D."/>
            <person name="Bernard K."/>
        </authorList>
    </citation>
    <scope>NUCLEOTIDE SEQUENCE [LARGE SCALE GENOMIC DNA]</scope>
    <source>
        <strain evidence="2 3">NML120146</strain>
    </source>
</reference>
<dbReference type="RefSeq" id="WP_044968511.1">
    <property type="nucleotide sequence ID" value="NZ_JAWYUW010000067.1"/>
</dbReference>
<evidence type="ECO:0000313" key="3">
    <source>
        <dbReference type="Proteomes" id="UP000094869"/>
    </source>
</evidence>
<dbReference type="Proteomes" id="UP000094869">
    <property type="component" value="Unassembled WGS sequence"/>
</dbReference>
<dbReference type="InterPro" id="IPR002539">
    <property type="entry name" value="MaoC-like_dom"/>
</dbReference>
<keyword evidence="3" id="KW-1185">Reference proteome</keyword>
<sequence>MDRYTIGMKACLEKMVVEKEVNDFAAITGDYNDVHVCEEKAKESIFGGRIVHGMLLASYISTVLGTQFPGKGTIYLQQNLKFINPVRIGDSIKVIVEIVDIVNSQKGILRLSTQVINLISDKVAIDGEAVVKIPQRREH</sequence>
<comment type="caution">
    <text evidence="2">The sequence shown here is derived from an EMBL/GenBank/DDBJ whole genome shotgun (WGS) entry which is preliminary data.</text>
</comment>
<dbReference type="PANTHER" id="PTHR43437">
    <property type="entry name" value="HYDROXYACYL-THIOESTER DEHYDRATASE TYPE 2, MITOCHONDRIAL-RELATED"/>
    <property type="match status" value="1"/>
</dbReference>
<dbReference type="InterPro" id="IPR029069">
    <property type="entry name" value="HotDog_dom_sf"/>
</dbReference>
<dbReference type="PANTHER" id="PTHR43437:SF3">
    <property type="entry name" value="HYDROXYACYL-THIOESTER DEHYDRATASE TYPE 2, MITOCHONDRIAL"/>
    <property type="match status" value="1"/>
</dbReference>
<gene>
    <name evidence="2" type="ORF">BEI63_10500</name>
</gene>
<protein>
    <recommendedName>
        <fullName evidence="1">MaoC-like domain-containing protein</fullName>
    </recommendedName>
</protein>
<dbReference type="InterPro" id="IPR050965">
    <property type="entry name" value="UPF0336/Enoyl-CoA_hydratase"/>
</dbReference>
<evidence type="ECO:0000313" key="2">
    <source>
        <dbReference type="EMBL" id="ODR57535.1"/>
    </source>
</evidence>